<feature type="region of interest" description="Disordered" evidence="4">
    <location>
        <begin position="59"/>
        <end position="116"/>
    </location>
</feature>
<evidence type="ECO:0000313" key="7">
    <source>
        <dbReference type="Proteomes" id="UP001627284"/>
    </source>
</evidence>
<keyword evidence="3" id="KW-0106">Calcium</keyword>
<dbReference type="GO" id="GO:0046872">
    <property type="term" value="F:metal ion binding"/>
    <property type="evidence" value="ECO:0007669"/>
    <property type="project" value="UniProtKB-KW"/>
</dbReference>
<evidence type="ECO:0000256" key="3">
    <source>
        <dbReference type="ARBA" id="ARBA00022837"/>
    </source>
</evidence>
<organism evidence="6 7">
    <name type="scientific">Solanum stoloniferum</name>
    <dbReference type="NCBI Taxonomy" id="62892"/>
    <lineage>
        <taxon>Eukaryota</taxon>
        <taxon>Viridiplantae</taxon>
        <taxon>Streptophyta</taxon>
        <taxon>Embryophyta</taxon>
        <taxon>Tracheophyta</taxon>
        <taxon>Spermatophyta</taxon>
        <taxon>Magnoliopsida</taxon>
        <taxon>eudicotyledons</taxon>
        <taxon>Gunneridae</taxon>
        <taxon>Pentapetalae</taxon>
        <taxon>asterids</taxon>
        <taxon>lamiids</taxon>
        <taxon>Solanales</taxon>
        <taxon>Solanaceae</taxon>
        <taxon>Solanoideae</taxon>
        <taxon>Solaneae</taxon>
        <taxon>Solanum</taxon>
    </lineage>
</organism>
<dbReference type="Pfam" id="PF17958">
    <property type="entry name" value="EF-hand_13"/>
    <property type="match status" value="1"/>
</dbReference>
<dbReference type="PANTHER" id="PTHR14095">
    <property type="entry name" value="PHOSPHATASE 2A REGULATORY SUBUNIT-RELATED"/>
    <property type="match status" value="1"/>
</dbReference>
<accession>A0ABD2UMZ7</accession>
<dbReference type="PROSITE" id="PS00018">
    <property type="entry name" value="EF_HAND_1"/>
    <property type="match status" value="1"/>
</dbReference>
<evidence type="ECO:0000256" key="4">
    <source>
        <dbReference type="SAM" id="MobiDB-lite"/>
    </source>
</evidence>
<dbReference type="InterPro" id="IPR018247">
    <property type="entry name" value="EF_Hand_1_Ca_BS"/>
</dbReference>
<dbReference type="AlphaFoldDB" id="A0ABD2UMZ7"/>
<dbReference type="FunFam" id="1.10.238.10:FF:000067">
    <property type="entry name" value="serine/threonine protein phosphatase 2A regulatory subunit B''beta-like"/>
    <property type="match status" value="1"/>
</dbReference>
<feature type="compositionally biased region" description="Low complexity" evidence="4">
    <location>
        <begin position="95"/>
        <end position="108"/>
    </location>
</feature>
<reference evidence="6 7" key="1">
    <citation type="submission" date="2024-05" db="EMBL/GenBank/DDBJ databases">
        <title>De novo assembly of an allotetraploid wild potato.</title>
        <authorList>
            <person name="Hosaka A.J."/>
        </authorList>
    </citation>
    <scope>NUCLEOTIDE SEQUENCE [LARGE SCALE GENOMIC DNA]</scope>
    <source>
        <tissue evidence="6">Young leaves</tissue>
    </source>
</reference>
<evidence type="ECO:0000313" key="6">
    <source>
        <dbReference type="EMBL" id="KAL3369541.1"/>
    </source>
</evidence>
<feature type="compositionally biased region" description="Acidic residues" evidence="4">
    <location>
        <begin position="530"/>
        <end position="539"/>
    </location>
</feature>
<dbReference type="EMBL" id="JBJKTR010000005">
    <property type="protein sequence ID" value="KAL3369539.1"/>
    <property type="molecule type" value="Genomic_DNA"/>
</dbReference>
<evidence type="ECO:0000259" key="5">
    <source>
        <dbReference type="PROSITE" id="PS50222"/>
    </source>
</evidence>
<comment type="caution">
    <text evidence="6">The sequence shown here is derived from an EMBL/GenBank/DDBJ whole genome shotgun (WGS) entry which is preliminary data.</text>
</comment>
<gene>
    <name evidence="6" type="ORF">AABB24_010069</name>
</gene>
<dbReference type="Proteomes" id="UP001627284">
    <property type="component" value="Unassembled WGS sequence"/>
</dbReference>
<feature type="domain" description="EF-hand" evidence="5">
    <location>
        <begin position="391"/>
        <end position="426"/>
    </location>
</feature>
<dbReference type="Gene3D" id="1.10.238.230">
    <property type="match status" value="1"/>
</dbReference>
<dbReference type="Pfam" id="PF13499">
    <property type="entry name" value="EF-hand_7"/>
    <property type="match status" value="1"/>
</dbReference>
<keyword evidence="1" id="KW-0479">Metal-binding</keyword>
<dbReference type="PROSITE" id="PS50222">
    <property type="entry name" value="EF_HAND_2"/>
    <property type="match status" value="1"/>
</dbReference>
<evidence type="ECO:0000256" key="1">
    <source>
        <dbReference type="ARBA" id="ARBA00022723"/>
    </source>
</evidence>
<keyword evidence="2" id="KW-0677">Repeat</keyword>
<feature type="compositionally biased region" description="Low complexity" evidence="4">
    <location>
        <begin position="67"/>
        <end position="83"/>
    </location>
</feature>
<dbReference type="EMBL" id="JBJKTR010000005">
    <property type="protein sequence ID" value="KAL3369543.1"/>
    <property type="molecule type" value="Genomic_DNA"/>
</dbReference>
<sequence length="539" mass="62456">MDVDLIGDVARLDAELLQLPDVSSFAIKDNPFVAQKLFDQWLSLPDTTPLVKNLINNAKAGGPLNATGTSSSTNVATSSSLPSMFPAGSTPPLSPRSSSGSPRTTRPRAGPSMLGSPLKLVNEPVKELIPQFYFQNGRPPPNELKERCLFRINQFFYGHTDGLQMDEFKPITKEICKLPSFFSTVLFRKIDVDRTGIITRDVFVDYWVNGNMLTKDIATQIYTILKQPDLKHLTQDDFKPVLRDLLATHPGLEFLRNTPEFQERYAETVIYRIFFYVNRLGDGHLTLRELKRSDLIAAMQHADEEEDINKVLRYFSYEHFYVIYCKFWELDTDHDFLIDKENLIRYGNHALTYRIVDRIFSQVPRKFTSKVEGKMGYEDFVYFILSEEDKTSEPGLEYWFKCIDLDGNGILTRNEMQFFYEEQLHRMECMGQEPVLFEDILCQMVDMINPEDQSYFTLHDLKGNKLSSSVFNVLFNLNKFMAFETRDPFLIRQERENPNLTEWDRFAHREYIRLSMEEDAEDASNGSADVWDESLEAPF</sequence>
<dbReference type="SUPFAM" id="SSF47473">
    <property type="entry name" value="EF-hand"/>
    <property type="match status" value="2"/>
</dbReference>
<dbReference type="FunFam" id="1.10.238.220:FF:000003">
    <property type="entry name" value="Phosphoprotein phosphatase 2A regulatory subunit"/>
    <property type="match status" value="1"/>
</dbReference>
<dbReference type="Gene3D" id="1.10.238.10">
    <property type="entry name" value="EF-hand"/>
    <property type="match status" value="1"/>
</dbReference>
<dbReference type="InterPro" id="IPR041534">
    <property type="entry name" value="EF-hand_13"/>
</dbReference>
<dbReference type="CDD" id="cd21504">
    <property type="entry name" value="PPP2R3A_B-like"/>
    <property type="match status" value="1"/>
</dbReference>
<dbReference type="FunFam" id="1.10.238.230:FF:000002">
    <property type="entry name" value="Serine/threonine protein phosphatase 2A regulatory subunit B''alpha"/>
    <property type="match status" value="1"/>
</dbReference>
<dbReference type="Gene3D" id="1.10.238.220">
    <property type="match status" value="1"/>
</dbReference>
<name>A0ABD2UMZ7_9SOLN</name>
<evidence type="ECO:0000256" key="2">
    <source>
        <dbReference type="ARBA" id="ARBA00022737"/>
    </source>
</evidence>
<dbReference type="InterPro" id="IPR011992">
    <property type="entry name" value="EF-hand-dom_pair"/>
</dbReference>
<dbReference type="PANTHER" id="PTHR14095:SF11">
    <property type="entry name" value="SERINE_THREONINE PROTEIN PHOSPHATASE 2A REGULATORY SUBUNIT B''BETA-LIKE"/>
    <property type="match status" value="1"/>
</dbReference>
<dbReference type="EMBL" id="JBJKTR010000005">
    <property type="protein sequence ID" value="KAL3369541.1"/>
    <property type="molecule type" value="Genomic_DNA"/>
</dbReference>
<keyword evidence="7" id="KW-1185">Reference proteome</keyword>
<proteinExistence type="predicted"/>
<feature type="region of interest" description="Disordered" evidence="4">
    <location>
        <begin position="518"/>
        <end position="539"/>
    </location>
</feature>
<protein>
    <recommendedName>
        <fullName evidence="5">EF-hand domain-containing protein</fullName>
    </recommendedName>
</protein>
<dbReference type="InterPro" id="IPR002048">
    <property type="entry name" value="EF_hand_dom"/>
</dbReference>